<keyword evidence="2" id="KW-1185">Reference proteome</keyword>
<dbReference type="OrthoDB" id="3256527at2"/>
<sequence>MPSYRVTITIGRLAPGVRPDAVLPAAAEAAAEFATVEASDVAVVRGAARITVRFAEDDDEVALAIGGQVVARTSELAEPVTWAVTVRDSGRWYPVR</sequence>
<dbReference type="Proteomes" id="UP000282460">
    <property type="component" value="Unassembled WGS sequence"/>
</dbReference>
<dbReference type="RefSeq" id="WP_121659350.1">
    <property type="nucleotide sequence ID" value="NZ_BMEK01000002.1"/>
</dbReference>
<comment type="caution">
    <text evidence="1">The sequence shown here is derived from an EMBL/GenBank/DDBJ whole genome shotgun (WGS) entry which is preliminary data.</text>
</comment>
<accession>A0A3L7J1I3</accession>
<proteinExistence type="predicted"/>
<name>A0A3L7J1I3_9MICO</name>
<protein>
    <submittedName>
        <fullName evidence="1">Uncharacterized protein</fullName>
    </submittedName>
</protein>
<dbReference type="EMBL" id="RCWJ01000002">
    <property type="protein sequence ID" value="RLQ84304.1"/>
    <property type="molecule type" value="Genomic_DNA"/>
</dbReference>
<dbReference type="AlphaFoldDB" id="A0A3L7J1I3"/>
<gene>
    <name evidence="1" type="ORF">D9V28_08865</name>
</gene>
<evidence type="ECO:0000313" key="2">
    <source>
        <dbReference type="Proteomes" id="UP000282460"/>
    </source>
</evidence>
<organism evidence="1 2">
    <name type="scientific">Mycetocola zhadangensis</name>
    <dbReference type="NCBI Taxonomy" id="1164595"/>
    <lineage>
        <taxon>Bacteria</taxon>
        <taxon>Bacillati</taxon>
        <taxon>Actinomycetota</taxon>
        <taxon>Actinomycetes</taxon>
        <taxon>Micrococcales</taxon>
        <taxon>Microbacteriaceae</taxon>
        <taxon>Mycetocola</taxon>
    </lineage>
</organism>
<reference evidence="1 2" key="1">
    <citation type="submission" date="2018-10" db="EMBL/GenBank/DDBJ databases">
        <authorList>
            <person name="Li J."/>
        </authorList>
    </citation>
    <scope>NUCLEOTIDE SEQUENCE [LARGE SCALE GENOMIC DNA]</scope>
    <source>
        <strain evidence="1 2">ZD1-4</strain>
    </source>
</reference>
<evidence type="ECO:0000313" key="1">
    <source>
        <dbReference type="EMBL" id="RLQ84304.1"/>
    </source>
</evidence>